<protein>
    <submittedName>
        <fullName evidence="1">Genomic scaffold, ProqFM164S03</fullName>
    </submittedName>
</protein>
<evidence type="ECO:0000313" key="2">
    <source>
        <dbReference type="Proteomes" id="UP000030686"/>
    </source>
</evidence>
<dbReference type="STRING" id="1365484.W6QF13"/>
<evidence type="ECO:0000313" key="1">
    <source>
        <dbReference type="EMBL" id="CDM34656.1"/>
    </source>
</evidence>
<name>W6QF13_PENRF</name>
<sequence>MLLPHPGDLDSPIVYFKVGPNEKEFSAHASVLNKRIARVCSPLDLSKYAIGFHDDIEDIFSYVLQYLYVGDYQISVLEDDSAHIACEDRTQVAFEKVLVLKNNYFRTRASTQQLLDHLAENFPQTPIQPICRETENICQNIDALLTHARLHIFAKKHGMDTLDRLTLWKLVHVLEHMILDSCRIEGVVKLLFLISGLDKADDLYTLVVDYAASRSRLLVRCPRFAALMQKRPELNYSILSNLSGSL</sequence>
<dbReference type="EMBL" id="HG792017">
    <property type="protein sequence ID" value="CDM34656.1"/>
    <property type="molecule type" value="Genomic_DNA"/>
</dbReference>
<gene>
    <name evidence="1" type="ORF">PROQFM164_S03g001381</name>
</gene>
<organism evidence="1 2">
    <name type="scientific">Penicillium roqueforti (strain FM164)</name>
    <dbReference type="NCBI Taxonomy" id="1365484"/>
    <lineage>
        <taxon>Eukaryota</taxon>
        <taxon>Fungi</taxon>
        <taxon>Dikarya</taxon>
        <taxon>Ascomycota</taxon>
        <taxon>Pezizomycotina</taxon>
        <taxon>Eurotiomycetes</taxon>
        <taxon>Eurotiomycetidae</taxon>
        <taxon>Eurotiales</taxon>
        <taxon>Aspergillaceae</taxon>
        <taxon>Penicillium</taxon>
    </lineage>
</organism>
<dbReference type="AlphaFoldDB" id="W6QF13"/>
<accession>W6QF13</accession>
<reference evidence="1" key="1">
    <citation type="journal article" date="2014" name="Nat. Commun.">
        <title>Multiple recent horizontal transfers of a large genomic region in cheese making fungi.</title>
        <authorList>
            <person name="Cheeseman K."/>
            <person name="Ropars J."/>
            <person name="Renault P."/>
            <person name="Dupont J."/>
            <person name="Gouzy J."/>
            <person name="Branca A."/>
            <person name="Abraham A.L."/>
            <person name="Ceppi M."/>
            <person name="Conseiller E."/>
            <person name="Debuchy R."/>
            <person name="Malagnac F."/>
            <person name="Goarin A."/>
            <person name="Silar P."/>
            <person name="Lacoste S."/>
            <person name="Sallet E."/>
            <person name="Bensimon A."/>
            <person name="Giraud T."/>
            <person name="Brygoo Y."/>
        </authorList>
    </citation>
    <scope>NUCLEOTIDE SEQUENCE [LARGE SCALE GENOMIC DNA]</scope>
    <source>
        <strain evidence="1">FM164</strain>
    </source>
</reference>
<dbReference type="OMA" id="CRETENI"/>
<dbReference type="OrthoDB" id="9997739at2759"/>
<keyword evidence="2" id="KW-1185">Reference proteome</keyword>
<dbReference type="Proteomes" id="UP000030686">
    <property type="component" value="Unassembled WGS sequence"/>
</dbReference>
<dbReference type="PANTHER" id="PTHR47843">
    <property type="entry name" value="BTB DOMAIN-CONTAINING PROTEIN-RELATED"/>
    <property type="match status" value="1"/>
</dbReference>
<proteinExistence type="predicted"/>